<sequence>MDSQDMQVIGLCRFSWPAIGGFQVEHDSTEERSAYLYSPERMEDRFRTFEALTLPPLKAQTDQNFQFLVVIGDDLPTHYRERLVGLLDDLPQAVIQERPPGPHRPVMQEAINSLRDGRTEPCLQFRMDDDDAVGIHYVERLRDAAQDLRPLLRKNRHVAIDFNQGWIVRPTANGLDAKPTVEPLWTAGLAVSAKKSVKNTVMNFGHSRLARFMPVVSFTGEDMFMRGHNAHNDSRQKANVRPVRLDPLDAKGEAHLRKVFNIDANRVRELYSAT</sequence>
<proteinExistence type="predicted"/>
<evidence type="ECO:0000313" key="2">
    <source>
        <dbReference type="Proteomes" id="UP000051870"/>
    </source>
</evidence>
<organism evidence="1 2">
    <name type="scientific">Shimia thalassica</name>
    <dbReference type="NCBI Taxonomy" id="1715693"/>
    <lineage>
        <taxon>Bacteria</taxon>
        <taxon>Pseudomonadati</taxon>
        <taxon>Pseudomonadota</taxon>
        <taxon>Alphaproteobacteria</taxon>
        <taxon>Rhodobacterales</taxon>
        <taxon>Roseobacteraceae</taxon>
    </lineage>
</organism>
<dbReference type="EMBL" id="CYTW01000001">
    <property type="protein sequence ID" value="CUJ84441.1"/>
    <property type="molecule type" value="Genomic_DNA"/>
</dbReference>
<dbReference type="InterPro" id="IPR021466">
    <property type="entry name" value="Put_rhamnosyl_transferase"/>
</dbReference>
<dbReference type="Proteomes" id="UP000051870">
    <property type="component" value="Unassembled WGS sequence"/>
</dbReference>
<reference evidence="2" key="1">
    <citation type="submission" date="2015-09" db="EMBL/GenBank/DDBJ databases">
        <authorList>
            <person name="Rodrigo-Torres Lidia"/>
            <person name="Arahal R.David."/>
        </authorList>
    </citation>
    <scope>NUCLEOTIDE SEQUENCE [LARGE SCALE GENOMIC DNA]</scope>
    <source>
        <strain evidence="2">CECT 7735</strain>
    </source>
</reference>
<protein>
    <recommendedName>
        <fullName evidence="3">Rhamnosyl transferase</fullName>
    </recommendedName>
</protein>
<evidence type="ECO:0008006" key="3">
    <source>
        <dbReference type="Google" id="ProtNLM"/>
    </source>
</evidence>
<accession>A0A0P1I1H5</accession>
<dbReference type="Pfam" id="PF11316">
    <property type="entry name" value="Rhamno_transf"/>
    <property type="match status" value="1"/>
</dbReference>
<dbReference type="AlphaFoldDB" id="A0A0P1I1H5"/>
<name>A0A0P1I1H5_9RHOB</name>
<dbReference type="GeneID" id="83879463"/>
<keyword evidence="2" id="KW-1185">Reference proteome</keyword>
<dbReference type="STRING" id="1715693.PH7735_00376"/>
<evidence type="ECO:0000313" key="1">
    <source>
        <dbReference type="EMBL" id="CUJ84441.1"/>
    </source>
</evidence>
<gene>
    <name evidence="1" type="ORF">PH7735_00376</name>
</gene>
<dbReference type="RefSeq" id="WP_233488258.1">
    <property type="nucleotide sequence ID" value="NZ_CYTW01000001.1"/>
</dbReference>